<dbReference type="InterPro" id="IPR010285">
    <property type="entry name" value="DNA_helicase_pif1-like_DEAD"/>
</dbReference>
<keyword evidence="1" id="KW-0547">Nucleotide-binding</keyword>
<comment type="similarity">
    <text evidence="1">Belongs to the helicase family.</text>
</comment>
<dbReference type="PANTHER" id="PTHR10492:SF57">
    <property type="entry name" value="ATP-DEPENDENT DNA HELICASE"/>
    <property type="match status" value="1"/>
</dbReference>
<evidence type="ECO:0000313" key="4">
    <source>
        <dbReference type="EMBL" id="KAJ8890820.1"/>
    </source>
</evidence>
<comment type="catalytic activity">
    <reaction evidence="1">
        <text>ATP + H2O = ADP + phosphate + H(+)</text>
        <dbReference type="Rhea" id="RHEA:13065"/>
        <dbReference type="ChEBI" id="CHEBI:15377"/>
        <dbReference type="ChEBI" id="CHEBI:15378"/>
        <dbReference type="ChEBI" id="CHEBI:30616"/>
        <dbReference type="ChEBI" id="CHEBI:43474"/>
        <dbReference type="ChEBI" id="CHEBI:456216"/>
        <dbReference type="EC" id="5.6.2.3"/>
    </reaction>
</comment>
<dbReference type="EMBL" id="JARBHB010000003">
    <property type="protein sequence ID" value="KAJ8890820.1"/>
    <property type="molecule type" value="Genomic_DNA"/>
</dbReference>
<dbReference type="InterPro" id="IPR025476">
    <property type="entry name" value="Helitron_helicase-like"/>
</dbReference>
<feature type="domain" description="DNA helicase Pif1-like DEAD-box helicase" evidence="2">
    <location>
        <begin position="495"/>
        <end position="545"/>
    </location>
</feature>
<keyword evidence="1" id="KW-0233">DNA recombination</keyword>
<comment type="caution">
    <text evidence="4">The sequence shown here is derived from an EMBL/GenBank/DDBJ whole genome shotgun (WGS) entry which is preliminary data.</text>
</comment>
<accession>A0ABQ9I2D2</accession>
<name>A0ABQ9I2D2_9NEOP</name>
<keyword evidence="1" id="KW-0234">DNA repair</keyword>
<keyword evidence="1" id="KW-0227">DNA damage</keyword>
<dbReference type="PANTHER" id="PTHR10492">
    <property type="match status" value="1"/>
</dbReference>
<protein>
    <recommendedName>
        <fullName evidence="1">ATP-dependent DNA helicase</fullName>
        <ecNumber evidence="1">5.6.2.3</ecNumber>
    </recommendedName>
</protein>
<dbReference type="Proteomes" id="UP001159363">
    <property type="component" value="Chromosome 3"/>
</dbReference>
<comment type="cofactor">
    <cofactor evidence="1">
        <name>Mg(2+)</name>
        <dbReference type="ChEBI" id="CHEBI:18420"/>
    </cofactor>
</comment>
<evidence type="ECO:0000259" key="2">
    <source>
        <dbReference type="Pfam" id="PF05970"/>
    </source>
</evidence>
<dbReference type="EC" id="5.6.2.3" evidence="1"/>
<reference evidence="4 5" key="1">
    <citation type="submission" date="2023-02" db="EMBL/GenBank/DDBJ databases">
        <title>LHISI_Scaffold_Assembly.</title>
        <authorList>
            <person name="Stuart O.P."/>
            <person name="Cleave R."/>
            <person name="Magrath M.J.L."/>
            <person name="Mikheyev A.S."/>
        </authorList>
    </citation>
    <scope>NUCLEOTIDE SEQUENCE [LARGE SCALE GENOMIC DNA]</scope>
    <source>
        <strain evidence="4">Daus_M_001</strain>
        <tissue evidence="4">Leg muscle</tissue>
    </source>
</reference>
<organism evidence="4 5">
    <name type="scientific">Dryococelus australis</name>
    <dbReference type="NCBI Taxonomy" id="614101"/>
    <lineage>
        <taxon>Eukaryota</taxon>
        <taxon>Metazoa</taxon>
        <taxon>Ecdysozoa</taxon>
        <taxon>Arthropoda</taxon>
        <taxon>Hexapoda</taxon>
        <taxon>Insecta</taxon>
        <taxon>Pterygota</taxon>
        <taxon>Neoptera</taxon>
        <taxon>Polyneoptera</taxon>
        <taxon>Phasmatodea</taxon>
        <taxon>Verophasmatodea</taxon>
        <taxon>Anareolatae</taxon>
        <taxon>Phasmatidae</taxon>
        <taxon>Eurycanthinae</taxon>
        <taxon>Dryococelus</taxon>
    </lineage>
</organism>
<gene>
    <name evidence="4" type="ORF">PR048_010329</name>
</gene>
<dbReference type="Pfam" id="PF05970">
    <property type="entry name" value="PIF1"/>
    <property type="match status" value="1"/>
</dbReference>
<evidence type="ECO:0000256" key="1">
    <source>
        <dbReference type="RuleBase" id="RU363044"/>
    </source>
</evidence>
<feature type="domain" description="Helitron helicase-like" evidence="3">
    <location>
        <begin position="84"/>
        <end position="196"/>
    </location>
</feature>
<proteinExistence type="inferred from homology"/>
<evidence type="ECO:0000313" key="5">
    <source>
        <dbReference type="Proteomes" id="UP001159363"/>
    </source>
</evidence>
<sequence>MHEVMVAEEEDAWQKSYPLRQVTLTMKPGLGKDPNVYYLPTGENEVAAIFVGDVPPMRNDISIYPKNRPLQFISPLNVLADLMTVRMLVILPLPFYGSERHMYQCYQDSIAIMHHFVRPDLFITFTCTPKWLEIVISVEGRQQVCDRPDLECRVFKVKLDSLIEDIHKKQIFGKVLAYIYAIESQKWGLPHAHILIILDKGDKIAISTKVYDNKHAVPYNPYLLQKYMCHTNMEICSSLQVSRYLDKYIHEGHDSEVLQVGDIVRDEITSYFDSRYVTSPEACWMLLSFKMANENIIVVWLALHLENEQSVFIQDNDVASTLERAHDNHMEKGDFNTISQIHNVSPQTNEELLFLQLLLHVRSPISFEDLHTACHTVHPTYKLACMDLLLLDRDDIYQVTMYEAERWSVPGCLKVIFSHLLFHCNIADPQAMYNNLKPYLLDDTGAYLETSENRVLMDIQFHMGVFSKFLADYGLNAQKVVVSTISSSPNDIGWALMAPKEVLHCVDRLLWDVTKNDSTKFGDKVLLLGGDFKQVLPVVSHRGRIDQRQEEFQQFLLHTGEGTCPNIPGLPEGYVKITDYLVLLENADICSHIFGHGVLTEEVISTWTILCLRNKDVYYINAIMVVRFSGDCRRFLNHCQLEDSNKDNMSLLSSLIHLLCLHCHHIP</sequence>
<dbReference type="Pfam" id="PF14214">
    <property type="entry name" value="Helitron_like_N"/>
    <property type="match status" value="1"/>
</dbReference>
<keyword evidence="1" id="KW-0378">Hydrolase</keyword>
<keyword evidence="1" id="KW-0067">ATP-binding</keyword>
<evidence type="ECO:0000259" key="3">
    <source>
        <dbReference type="Pfam" id="PF14214"/>
    </source>
</evidence>
<keyword evidence="5" id="KW-1185">Reference proteome</keyword>
<keyword evidence="1" id="KW-0347">Helicase</keyword>